<evidence type="ECO:0000313" key="2">
    <source>
        <dbReference type="Proteomes" id="UP000240934"/>
    </source>
</evidence>
<organism evidence="1 2">
    <name type="scientific">Aeromonas phage Ah1</name>
    <dbReference type="NCBI Taxonomy" id="2053701"/>
    <lineage>
        <taxon>Viruses</taxon>
        <taxon>Duplodnaviria</taxon>
        <taxon>Heunggongvirae</taxon>
        <taxon>Uroviricota</taxon>
        <taxon>Caudoviricetes</taxon>
        <taxon>Pantevenvirales</taxon>
        <taxon>Straboviridae</taxon>
        <taxon>Cinqassovirus</taxon>
        <taxon>Cinqassovirus ah1</taxon>
    </lineage>
</organism>
<evidence type="ECO:0000313" key="1">
    <source>
        <dbReference type="EMBL" id="AUE22603.1"/>
    </source>
</evidence>
<protein>
    <submittedName>
        <fullName evidence="1">Uncharacterized protein</fullName>
    </submittedName>
</protein>
<name>A0A2H4YEK7_9CAUD</name>
<dbReference type="EMBL" id="MG250483">
    <property type="protein sequence ID" value="AUE22603.1"/>
    <property type="molecule type" value="Genomic_DNA"/>
</dbReference>
<accession>A0A2H4YEK7</accession>
<reference evidence="1 2" key="1">
    <citation type="submission" date="2017-10" db="EMBL/GenBank/DDBJ databases">
        <title>Antibacterial composition for extension of chilled fish shelf life and decreasing of risk of food-borne infections, bacteriophage strains for its preparation.</title>
        <authorList>
            <person name="Zulkarneev E.R."/>
            <person name="Aleshkin A.V."/>
            <person name="Rubalsky O.V."/>
            <person name="Kiseleva I.A."/>
            <person name="Rubalskii E.O."/>
            <person name="Lebedev S.N."/>
        </authorList>
    </citation>
    <scope>NUCLEOTIDE SEQUENCE [LARGE SCALE GENOMIC DNA]</scope>
</reference>
<proteinExistence type="predicted"/>
<sequence>MHFVTVKAKINARGIYNATRANMVTSPNVQNLIALFDGKEIEIKVYGVNNFCFSVTEQMIRDAWETYEADNFRLNDNVIDQLVNHFCGSNLSCSLPAFNIENYLDVMGEYKRNV</sequence>
<keyword evidence="2" id="KW-1185">Reference proteome</keyword>
<gene>
    <name evidence="1" type="ORF">Ah1_00062</name>
</gene>
<dbReference type="Proteomes" id="UP000240934">
    <property type="component" value="Segment"/>
</dbReference>